<accession>A0ACA9N3W7</accession>
<gene>
    <name evidence="1" type="ORF">ACOLOM_LOCUS7696</name>
</gene>
<sequence length="95" mass="10192">MPLGRQDKKEGRAEHDGTTSCGKQRKVKGYTVNQILIKGPLCLRGRGSRALSCSLPGCNLGLSSESGGQYIGVQVYRNAERSSVGPITARSPWSQ</sequence>
<evidence type="ECO:0000313" key="2">
    <source>
        <dbReference type="Proteomes" id="UP000789525"/>
    </source>
</evidence>
<comment type="caution">
    <text evidence="1">The sequence shown here is derived from an EMBL/GenBank/DDBJ whole genome shotgun (WGS) entry which is preliminary data.</text>
</comment>
<organism evidence="1 2">
    <name type="scientific">Acaulospora colombiana</name>
    <dbReference type="NCBI Taxonomy" id="27376"/>
    <lineage>
        <taxon>Eukaryota</taxon>
        <taxon>Fungi</taxon>
        <taxon>Fungi incertae sedis</taxon>
        <taxon>Mucoromycota</taxon>
        <taxon>Glomeromycotina</taxon>
        <taxon>Glomeromycetes</taxon>
        <taxon>Diversisporales</taxon>
        <taxon>Acaulosporaceae</taxon>
        <taxon>Acaulospora</taxon>
    </lineage>
</organism>
<keyword evidence="2" id="KW-1185">Reference proteome</keyword>
<reference evidence="1" key="1">
    <citation type="submission" date="2021-06" db="EMBL/GenBank/DDBJ databases">
        <authorList>
            <person name="Kallberg Y."/>
            <person name="Tangrot J."/>
            <person name="Rosling A."/>
        </authorList>
    </citation>
    <scope>NUCLEOTIDE SEQUENCE</scope>
    <source>
        <strain evidence="1">CL356</strain>
    </source>
</reference>
<name>A0ACA9N3W7_9GLOM</name>
<proteinExistence type="predicted"/>
<protein>
    <submittedName>
        <fullName evidence="1">13322_t:CDS:1</fullName>
    </submittedName>
</protein>
<feature type="non-terminal residue" evidence="1">
    <location>
        <position position="1"/>
    </location>
</feature>
<dbReference type="EMBL" id="CAJVPT010018285">
    <property type="protein sequence ID" value="CAG8633042.1"/>
    <property type="molecule type" value="Genomic_DNA"/>
</dbReference>
<dbReference type="Proteomes" id="UP000789525">
    <property type="component" value="Unassembled WGS sequence"/>
</dbReference>
<evidence type="ECO:0000313" key="1">
    <source>
        <dbReference type="EMBL" id="CAG8633042.1"/>
    </source>
</evidence>